<evidence type="ECO:0000259" key="3">
    <source>
        <dbReference type="Pfam" id="PF02769"/>
    </source>
</evidence>
<protein>
    <submittedName>
        <fullName evidence="4">Hydrogenase expression/formation protein HypE</fullName>
    </submittedName>
</protein>
<evidence type="ECO:0000259" key="2">
    <source>
        <dbReference type="Pfam" id="PF00586"/>
    </source>
</evidence>
<sequence length="354" mass="38102">MGPVWSPARGPALPITSTEAEMEILLSHGGGGKRTRELIEKVFLKYFENEKLSELGDSALFDATVGQYAFTTDSYVVSPLFFPGGDIGKLAVSGTINDLSASGAEPLYLSAAFIIEEGFVLEDLEKIVSSMSKTASEVGIPVITGDTKVVERGKADGLFINTSGIGRLYRTPPPSPERIEPGDVLLVNGTIGDHGITVMALREKILEDPGDLRSDCAPLWDLVKSVLDAVDVKFMRDPTRGGLAAVANEIVRGKSFGLNLYEEKVPVREAVRGLSEILGIDPLLAANEGKMVFVVGREEAQRALDTMRSHPLGKESSIIGEFTDEAPGKVILVTAYGTRRILEMPQGEQLPRIC</sequence>
<gene>
    <name evidence="4" type="primary">hypE</name>
    <name evidence="4" type="ORF">ENG67_05565</name>
</gene>
<dbReference type="CDD" id="cd02197">
    <property type="entry name" value="HypE"/>
    <property type="match status" value="1"/>
</dbReference>
<dbReference type="Gene3D" id="3.30.1330.10">
    <property type="entry name" value="PurM-like, N-terminal domain"/>
    <property type="match status" value="1"/>
</dbReference>
<dbReference type="InterPro" id="IPR010918">
    <property type="entry name" value="PurM-like_C_dom"/>
</dbReference>
<feature type="domain" description="PurM-like N-terminal" evidence="2">
    <location>
        <begin position="58"/>
        <end position="167"/>
    </location>
</feature>
<evidence type="ECO:0000256" key="1">
    <source>
        <dbReference type="ARBA" id="ARBA00006243"/>
    </source>
</evidence>
<dbReference type="NCBIfam" id="TIGR02124">
    <property type="entry name" value="hypE"/>
    <property type="match status" value="1"/>
</dbReference>
<dbReference type="AlphaFoldDB" id="A0A7C1BCF6"/>
<dbReference type="Proteomes" id="UP000885931">
    <property type="component" value="Unassembled WGS sequence"/>
</dbReference>
<dbReference type="Gene3D" id="3.90.650.10">
    <property type="entry name" value="PurM-like C-terminal domain"/>
    <property type="match status" value="1"/>
</dbReference>
<proteinExistence type="inferred from homology"/>
<dbReference type="PIRSF" id="PIRSF005644">
    <property type="entry name" value="Hdrgns_mtr_HypE"/>
    <property type="match status" value="1"/>
</dbReference>
<comment type="caution">
    <text evidence="4">The sequence shown here is derived from an EMBL/GenBank/DDBJ whole genome shotgun (WGS) entry which is preliminary data.</text>
</comment>
<comment type="similarity">
    <text evidence="1">Belongs to the HypE family.</text>
</comment>
<dbReference type="InterPro" id="IPR011854">
    <property type="entry name" value="HypE"/>
</dbReference>
<accession>A0A7C1BCF6</accession>
<dbReference type="InterPro" id="IPR036921">
    <property type="entry name" value="PurM-like_N_sf"/>
</dbReference>
<dbReference type="EMBL" id="DRBW01000204">
    <property type="protein sequence ID" value="HDM90650.1"/>
    <property type="molecule type" value="Genomic_DNA"/>
</dbReference>
<dbReference type="Pfam" id="PF00586">
    <property type="entry name" value="AIRS"/>
    <property type="match status" value="1"/>
</dbReference>
<name>A0A7C1BCF6_UNCW3</name>
<dbReference type="InterPro" id="IPR016188">
    <property type="entry name" value="PurM-like_N"/>
</dbReference>
<feature type="domain" description="PurM-like C-terminal" evidence="3">
    <location>
        <begin position="180"/>
        <end position="331"/>
    </location>
</feature>
<dbReference type="GO" id="GO:0051604">
    <property type="term" value="P:protein maturation"/>
    <property type="evidence" value="ECO:0007669"/>
    <property type="project" value="TreeGrafter"/>
</dbReference>
<dbReference type="SUPFAM" id="SSF55326">
    <property type="entry name" value="PurM N-terminal domain-like"/>
    <property type="match status" value="1"/>
</dbReference>
<dbReference type="PANTHER" id="PTHR30303:SF0">
    <property type="entry name" value="CARBAMOYL DEHYDRATASE HYPE"/>
    <property type="match status" value="1"/>
</dbReference>
<organism evidence="4">
    <name type="scientific">candidate division WOR-3 bacterium</name>
    <dbReference type="NCBI Taxonomy" id="2052148"/>
    <lineage>
        <taxon>Bacteria</taxon>
        <taxon>Bacteria division WOR-3</taxon>
    </lineage>
</organism>
<dbReference type="InterPro" id="IPR036676">
    <property type="entry name" value="PurM-like_C_sf"/>
</dbReference>
<dbReference type="SUPFAM" id="SSF56042">
    <property type="entry name" value="PurM C-terminal domain-like"/>
    <property type="match status" value="1"/>
</dbReference>
<reference evidence="4" key="1">
    <citation type="journal article" date="2020" name="mSystems">
        <title>Genome- and Community-Level Interaction Insights into Carbon Utilization and Element Cycling Functions of Hydrothermarchaeota in Hydrothermal Sediment.</title>
        <authorList>
            <person name="Zhou Z."/>
            <person name="Liu Y."/>
            <person name="Xu W."/>
            <person name="Pan J."/>
            <person name="Luo Z.H."/>
            <person name="Li M."/>
        </authorList>
    </citation>
    <scope>NUCLEOTIDE SEQUENCE [LARGE SCALE GENOMIC DNA]</scope>
    <source>
        <strain evidence="4">HyVt-237</strain>
    </source>
</reference>
<dbReference type="Pfam" id="PF02769">
    <property type="entry name" value="AIRS_C"/>
    <property type="match status" value="1"/>
</dbReference>
<evidence type="ECO:0000313" key="4">
    <source>
        <dbReference type="EMBL" id="HDM90650.1"/>
    </source>
</evidence>
<dbReference type="PANTHER" id="PTHR30303">
    <property type="entry name" value="HYDROGENASE ISOENZYMES FORMATION PROTEIN HYPE"/>
    <property type="match status" value="1"/>
</dbReference>